<evidence type="ECO:0000256" key="2">
    <source>
        <dbReference type="ARBA" id="ARBA00022448"/>
    </source>
</evidence>
<comment type="caution">
    <text evidence="10">The sequence shown here is derived from an EMBL/GenBank/DDBJ whole genome shotgun (WGS) entry which is preliminary data.</text>
</comment>
<dbReference type="CDD" id="cd01031">
    <property type="entry name" value="EriC"/>
    <property type="match status" value="1"/>
</dbReference>
<sequence>MELTTWAHSVSFWEGFGAVLLVCVACAVIGRFLVRFAPTAGGSGIQYVEAAWREEVEPARFKILLVKFFGGILTLGSGMALGREGPTVQMGASIGATIARILKFSKEELRFLTIASAGTGLGVAFSSPLGGAMFTFEEVTKDIRMNLVIPTLICVFAGCTVSMTILGMQPDYNVINRTFMIPGVKESIAFILFGIFIGVMGPLYNKMVLILLNTNAYFTKVIPEVKAGIIGIVVALLVYFAPGLAGGGDQLGTEMLNYTFPIATVLVIGLIRWFFAPLCYATGVPGGLFSPLLLMGGILGHVFAWTLNLIGFDLNPMAFCAVGMSAFFASTICAPITGVLLILEMTACWDLTLPMLIGSALAFFTAQVLKSQPIYTALRLRIPEVKQMQQQGVDVFQPPAIPEKLS</sequence>
<keyword evidence="9" id="KW-0407">Ion channel</keyword>
<comment type="subcellular location">
    <subcellularLocation>
        <location evidence="1">Membrane</location>
        <topology evidence="1">Multi-pass membrane protein</topology>
    </subcellularLocation>
</comment>
<accession>A0A6I3S302</accession>
<protein>
    <submittedName>
        <fullName evidence="10">ClC family H(+)/Cl(-) exchange transporter</fullName>
    </submittedName>
</protein>
<evidence type="ECO:0000256" key="1">
    <source>
        <dbReference type="ARBA" id="ARBA00004141"/>
    </source>
</evidence>
<dbReference type="AlphaFoldDB" id="A0A6I3S302"/>
<dbReference type="PANTHER" id="PTHR43427">
    <property type="entry name" value="CHLORIDE CHANNEL PROTEIN CLC-E"/>
    <property type="match status" value="1"/>
</dbReference>
<organism evidence="10 11">
    <name type="scientific">Parasutterella excrementihominis</name>
    <dbReference type="NCBI Taxonomy" id="487175"/>
    <lineage>
        <taxon>Bacteria</taxon>
        <taxon>Pseudomonadati</taxon>
        <taxon>Pseudomonadota</taxon>
        <taxon>Betaproteobacteria</taxon>
        <taxon>Burkholderiales</taxon>
        <taxon>Sutterellaceae</taxon>
        <taxon>Parasutterella</taxon>
    </lineage>
</organism>
<dbReference type="Gene3D" id="1.10.3080.10">
    <property type="entry name" value="Clc chloride channel"/>
    <property type="match status" value="1"/>
</dbReference>
<dbReference type="SUPFAM" id="SSF81340">
    <property type="entry name" value="Clc chloride channel"/>
    <property type="match status" value="1"/>
</dbReference>
<keyword evidence="4" id="KW-1133">Transmembrane helix</keyword>
<evidence type="ECO:0000256" key="3">
    <source>
        <dbReference type="ARBA" id="ARBA00022692"/>
    </source>
</evidence>
<keyword evidence="8" id="KW-0868">Chloride</keyword>
<evidence type="ECO:0000256" key="6">
    <source>
        <dbReference type="ARBA" id="ARBA00023136"/>
    </source>
</evidence>
<evidence type="ECO:0000256" key="5">
    <source>
        <dbReference type="ARBA" id="ARBA00023065"/>
    </source>
</evidence>
<proteinExistence type="predicted"/>
<dbReference type="EMBL" id="WNCL01000003">
    <property type="protein sequence ID" value="MTU42349.1"/>
    <property type="molecule type" value="Genomic_DNA"/>
</dbReference>
<keyword evidence="5" id="KW-0406">Ion transport</keyword>
<keyword evidence="2" id="KW-0813">Transport</keyword>
<reference evidence="10 11" key="1">
    <citation type="journal article" date="2019" name="Nat. Med.">
        <title>A library of human gut bacterial isolates paired with longitudinal multiomics data enables mechanistic microbiome research.</title>
        <authorList>
            <person name="Poyet M."/>
            <person name="Groussin M."/>
            <person name="Gibbons S.M."/>
            <person name="Avila-Pacheco J."/>
            <person name="Jiang X."/>
            <person name="Kearney S.M."/>
            <person name="Perrotta A.R."/>
            <person name="Berdy B."/>
            <person name="Zhao S."/>
            <person name="Lieberman T.D."/>
            <person name="Swanson P.K."/>
            <person name="Smith M."/>
            <person name="Roesemann S."/>
            <person name="Alexander J.E."/>
            <person name="Rich S.A."/>
            <person name="Livny J."/>
            <person name="Vlamakis H."/>
            <person name="Clish C."/>
            <person name="Bullock K."/>
            <person name="Deik A."/>
            <person name="Scott J."/>
            <person name="Pierce K.A."/>
            <person name="Xavier R.J."/>
            <person name="Alm E.J."/>
        </authorList>
    </citation>
    <scope>NUCLEOTIDE SEQUENCE [LARGE SCALE GENOMIC DNA]</scope>
    <source>
        <strain evidence="10 11">BIOML-A2</strain>
    </source>
</reference>
<gene>
    <name evidence="10" type="ORF">GMD42_01680</name>
</gene>
<dbReference type="RefSeq" id="WP_141555114.1">
    <property type="nucleotide sequence ID" value="NZ_JBGKON010000006.1"/>
</dbReference>
<dbReference type="InterPro" id="IPR050368">
    <property type="entry name" value="ClC-type_chloride_channel"/>
</dbReference>
<evidence type="ECO:0000256" key="7">
    <source>
        <dbReference type="ARBA" id="ARBA00023173"/>
    </source>
</evidence>
<dbReference type="PANTHER" id="PTHR43427:SF6">
    <property type="entry name" value="CHLORIDE CHANNEL PROTEIN CLC-E"/>
    <property type="match status" value="1"/>
</dbReference>
<name>A0A6I3S302_9BURK</name>
<evidence type="ECO:0000256" key="9">
    <source>
        <dbReference type="ARBA" id="ARBA00023303"/>
    </source>
</evidence>
<dbReference type="GO" id="GO:0034707">
    <property type="term" value="C:chloride channel complex"/>
    <property type="evidence" value="ECO:0007669"/>
    <property type="project" value="UniProtKB-KW"/>
</dbReference>
<dbReference type="InterPro" id="IPR001807">
    <property type="entry name" value="ClC"/>
</dbReference>
<evidence type="ECO:0000256" key="4">
    <source>
        <dbReference type="ARBA" id="ARBA00022989"/>
    </source>
</evidence>
<keyword evidence="7" id="KW-0869">Chloride channel</keyword>
<dbReference type="PRINTS" id="PR00762">
    <property type="entry name" value="CLCHANNEL"/>
</dbReference>
<keyword evidence="3" id="KW-0812">Transmembrane</keyword>
<dbReference type="Pfam" id="PF00654">
    <property type="entry name" value="Voltage_CLC"/>
    <property type="match status" value="1"/>
</dbReference>
<dbReference type="GO" id="GO:0005254">
    <property type="term" value="F:chloride channel activity"/>
    <property type="evidence" value="ECO:0007669"/>
    <property type="project" value="UniProtKB-KW"/>
</dbReference>
<dbReference type="InterPro" id="IPR014743">
    <property type="entry name" value="Cl-channel_core"/>
</dbReference>
<dbReference type="Proteomes" id="UP000462362">
    <property type="component" value="Unassembled WGS sequence"/>
</dbReference>
<evidence type="ECO:0000256" key="8">
    <source>
        <dbReference type="ARBA" id="ARBA00023214"/>
    </source>
</evidence>
<evidence type="ECO:0000313" key="11">
    <source>
        <dbReference type="Proteomes" id="UP000462362"/>
    </source>
</evidence>
<evidence type="ECO:0000313" key="10">
    <source>
        <dbReference type="EMBL" id="MTU42349.1"/>
    </source>
</evidence>
<keyword evidence="6" id="KW-0472">Membrane</keyword>